<evidence type="ECO:0000259" key="9">
    <source>
        <dbReference type="PROSITE" id="PS50126"/>
    </source>
</evidence>
<dbReference type="InterPro" id="IPR003029">
    <property type="entry name" value="S1_domain"/>
</dbReference>
<dbReference type="Gene3D" id="1.10.150.20">
    <property type="entry name" value="5' to 3' exonuclease, C-terminal subdomain"/>
    <property type="match status" value="1"/>
</dbReference>
<dbReference type="InterPro" id="IPR013735">
    <property type="entry name" value="TF_NusA_N"/>
</dbReference>
<dbReference type="Gene3D" id="3.30.1480.10">
    <property type="entry name" value="NusA, N-terminal domain"/>
    <property type="match status" value="1"/>
</dbReference>
<dbReference type="SUPFAM" id="SSF69705">
    <property type="entry name" value="Transcription factor NusA, N-terminal domain"/>
    <property type="match status" value="1"/>
</dbReference>
<dbReference type="InterPro" id="IPR009019">
    <property type="entry name" value="KH_sf_prok-type"/>
</dbReference>
<evidence type="ECO:0000256" key="5">
    <source>
        <dbReference type="ARBA" id="ARBA00023015"/>
    </source>
</evidence>
<keyword evidence="5 7" id="KW-0805">Transcription regulation</keyword>
<feature type="region of interest" description="Disordered" evidence="8">
    <location>
        <begin position="391"/>
        <end position="511"/>
    </location>
</feature>
<dbReference type="Pfam" id="PF08529">
    <property type="entry name" value="NusA_N"/>
    <property type="match status" value="2"/>
</dbReference>
<gene>
    <name evidence="7" type="primary">nusA</name>
    <name evidence="10" type="ORF">Pla110_16630</name>
</gene>
<dbReference type="SUPFAM" id="SSF47794">
    <property type="entry name" value="Rad51 N-terminal domain-like"/>
    <property type="match status" value="1"/>
</dbReference>
<comment type="similarity">
    <text evidence="7">Belongs to the NusA family.</text>
</comment>
<evidence type="ECO:0000313" key="10">
    <source>
        <dbReference type="EMBL" id="QDU79943.1"/>
    </source>
</evidence>
<feature type="domain" description="S1 motif" evidence="9">
    <location>
        <begin position="108"/>
        <end position="173"/>
    </location>
</feature>
<name>A0A518CL41_9PLAN</name>
<evidence type="ECO:0000256" key="2">
    <source>
        <dbReference type="ARBA" id="ARBA00022490"/>
    </source>
</evidence>
<dbReference type="InterPro" id="IPR025249">
    <property type="entry name" value="TF_NusA_KH_1st"/>
</dbReference>
<dbReference type="InterPro" id="IPR015946">
    <property type="entry name" value="KH_dom-like_a/b"/>
</dbReference>
<evidence type="ECO:0000256" key="6">
    <source>
        <dbReference type="ARBA" id="ARBA00023163"/>
    </source>
</evidence>
<keyword evidence="4 7" id="KW-0694">RNA-binding</keyword>
<keyword evidence="2 7" id="KW-0963">Cytoplasm</keyword>
<feature type="compositionally biased region" description="Acidic residues" evidence="8">
    <location>
        <begin position="502"/>
        <end position="511"/>
    </location>
</feature>
<keyword evidence="3 7" id="KW-0889">Transcription antitermination</keyword>
<keyword evidence="11" id="KW-1185">Reference proteome</keyword>
<dbReference type="InterPro" id="IPR010995">
    <property type="entry name" value="DNA_repair_Rad51/TF_NusA_a-hlx"/>
</dbReference>
<dbReference type="OrthoDB" id="9807233at2"/>
<dbReference type="Proteomes" id="UP000317178">
    <property type="component" value="Chromosome"/>
</dbReference>
<organism evidence="10 11">
    <name type="scientific">Polystyrenella longa</name>
    <dbReference type="NCBI Taxonomy" id="2528007"/>
    <lineage>
        <taxon>Bacteria</taxon>
        <taxon>Pseudomonadati</taxon>
        <taxon>Planctomycetota</taxon>
        <taxon>Planctomycetia</taxon>
        <taxon>Planctomycetales</taxon>
        <taxon>Planctomycetaceae</taxon>
        <taxon>Polystyrenella</taxon>
    </lineage>
</organism>
<dbReference type="RefSeq" id="WP_144994939.1">
    <property type="nucleotide sequence ID" value="NZ_CP036281.1"/>
</dbReference>
<dbReference type="GO" id="GO:0003700">
    <property type="term" value="F:DNA-binding transcription factor activity"/>
    <property type="evidence" value="ECO:0007669"/>
    <property type="project" value="InterPro"/>
</dbReference>
<dbReference type="InterPro" id="IPR010213">
    <property type="entry name" value="TF_NusA"/>
</dbReference>
<keyword evidence="1 7" id="KW-0806">Transcription termination</keyword>
<evidence type="ECO:0000256" key="4">
    <source>
        <dbReference type="ARBA" id="ARBA00022884"/>
    </source>
</evidence>
<dbReference type="InterPro" id="IPR030842">
    <property type="entry name" value="TF_NusA_bacterial"/>
</dbReference>
<dbReference type="FunFam" id="3.30.300.20:FF:000005">
    <property type="entry name" value="Transcription termination/antitermination protein NusA"/>
    <property type="match status" value="1"/>
</dbReference>
<dbReference type="InterPro" id="IPR004087">
    <property type="entry name" value="KH_dom"/>
</dbReference>
<feature type="compositionally biased region" description="Low complexity" evidence="8">
    <location>
        <begin position="403"/>
        <end position="413"/>
    </location>
</feature>
<dbReference type="Pfam" id="PF13184">
    <property type="entry name" value="KH_NusA_1st"/>
    <property type="match status" value="1"/>
</dbReference>
<dbReference type="EMBL" id="CP036281">
    <property type="protein sequence ID" value="QDU79943.1"/>
    <property type="molecule type" value="Genomic_DNA"/>
</dbReference>
<sequence>MNGREILRIVDAIHRDKGIDPNIVFEGIEQAILSAARKHYGEASELVVTIDRVTGDPGMTIDNEALEPDVMGDLLGRIAAQTAKQVMIQKIREAERDALYDEYMEMKWQLVTGTISRVDGGRSVNVNLGKVEGILPRSEQIPGEEHRNGERVRAIILEVRKVGSRVRIVLSRSHREMIRRLFEVEIPEITENVIEVRSLAREAGYRSKVAVSCFDSKVDAVGACVGMRGARIRSIVEELHGERIDIVRWNDSLQVLVPNALQPADVQDVILCPMLGKVIVLVHDDQLSLAIGKKGQNVRLASKLVGWDIQVMTQDMLDQQLDESVTSFIQSTHINEELAENLVAQGFFSFDDLSIIEPDQLSEMGGLTEAQCDEIIQFADDESERLARMDSGSTAYRKPIPQPAETVVETEATPETKDETADASEPILPTAESDTPTAPEVEAMHEIESGEPVQEETVAPAIESSNDLVPDANPAIASVESEQEAEEAPKVADDGTVTGIEETSDIQSEET</sequence>
<reference evidence="10 11" key="1">
    <citation type="submission" date="2019-02" db="EMBL/GenBank/DDBJ databases">
        <title>Deep-cultivation of Planctomycetes and their phenomic and genomic characterization uncovers novel biology.</title>
        <authorList>
            <person name="Wiegand S."/>
            <person name="Jogler M."/>
            <person name="Boedeker C."/>
            <person name="Pinto D."/>
            <person name="Vollmers J."/>
            <person name="Rivas-Marin E."/>
            <person name="Kohn T."/>
            <person name="Peeters S.H."/>
            <person name="Heuer A."/>
            <person name="Rast P."/>
            <person name="Oberbeckmann S."/>
            <person name="Bunk B."/>
            <person name="Jeske O."/>
            <person name="Meyerdierks A."/>
            <person name="Storesund J.E."/>
            <person name="Kallscheuer N."/>
            <person name="Luecker S."/>
            <person name="Lage O.M."/>
            <person name="Pohl T."/>
            <person name="Merkel B.J."/>
            <person name="Hornburger P."/>
            <person name="Mueller R.-W."/>
            <person name="Bruemmer F."/>
            <person name="Labrenz M."/>
            <person name="Spormann A.M."/>
            <person name="Op den Camp H."/>
            <person name="Overmann J."/>
            <person name="Amann R."/>
            <person name="Jetten M.S.M."/>
            <person name="Mascher T."/>
            <person name="Medema M.H."/>
            <person name="Devos D.P."/>
            <person name="Kaster A.-K."/>
            <person name="Ovreas L."/>
            <person name="Rohde M."/>
            <person name="Galperin M.Y."/>
            <person name="Jogler C."/>
        </authorList>
    </citation>
    <scope>NUCLEOTIDE SEQUENCE [LARGE SCALE GENOMIC DNA]</scope>
    <source>
        <strain evidence="10 11">Pla110</strain>
    </source>
</reference>
<dbReference type="SUPFAM" id="SSF54814">
    <property type="entry name" value="Prokaryotic type KH domain (KH-domain type II)"/>
    <property type="match status" value="2"/>
</dbReference>
<dbReference type="FunFam" id="3.30.300.20:FF:000002">
    <property type="entry name" value="Transcription termination/antitermination protein NusA"/>
    <property type="match status" value="1"/>
</dbReference>
<dbReference type="CDD" id="cd02134">
    <property type="entry name" value="KH-II_NusA_rpt1"/>
    <property type="match status" value="1"/>
</dbReference>
<dbReference type="Gene3D" id="3.30.300.20">
    <property type="match status" value="2"/>
</dbReference>
<dbReference type="PANTHER" id="PTHR22648">
    <property type="entry name" value="TRANSCRIPTION TERMINATION FACTOR NUSA"/>
    <property type="match status" value="1"/>
</dbReference>
<evidence type="ECO:0000256" key="7">
    <source>
        <dbReference type="HAMAP-Rule" id="MF_00945"/>
    </source>
</evidence>
<dbReference type="HAMAP" id="MF_00945_B">
    <property type="entry name" value="NusA_B"/>
    <property type="match status" value="1"/>
</dbReference>
<evidence type="ECO:0000256" key="3">
    <source>
        <dbReference type="ARBA" id="ARBA00022814"/>
    </source>
</evidence>
<comment type="subcellular location">
    <subcellularLocation>
        <location evidence="7">Cytoplasm</location>
    </subcellularLocation>
</comment>
<dbReference type="SMART" id="SM00322">
    <property type="entry name" value="KH"/>
    <property type="match status" value="2"/>
</dbReference>
<dbReference type="AlphaFoldDB" id="A0A518CL41"/>
<dbReference type="GO" id="GO:0031564">
    <property type="term" value="P:transcription antitermination"/>
    <property type="evidence" value="ECO:0007669"/>
    <property type="project" value="UniProtKB-UniRule"/>
</dbReference>
<dbReference type="CDD" id="cd22529">
    <property type="entry name" value="KH-II_NusA_rpt2"/>
    <property type="match status" value="1"/>
</dbReference>
<dbReference type="Pfam" id="PF26594">
    <property type="entry name" value="KH_NusA_2nd"/>
    <property type="match status" value="1"/>
</dbReference>
<dbReference type="PANTHER" id="PTHR22648:SF0">
    <property type="entry name" value="TRANSCRIPTION TERMINATION_ANTITERMINATION PROTEIN NUSA"/>
    <property type="match status" value="1"/>
</dbReference>
<dbReference type="NCBIfam" id="TIGR01953">
    <property type="entry name" value="NusA"/>
    <property type="match status" value="1"/>
</dbReference>
<dbReference type="CDD" id="cd04455">
    <property type="entry name" value="S1_NusA"/>
    <property type="match status" value="1"/>
</dbReference>
<keyword evidence="6 7" id="KW-0804">Transcription</keyword>
<dbReference type="GO" id="GO:0006353">
    <property type="term" value="P:DNA-templated transcription termination"/>
    <property type="evidence" value="ECO:0007669"/>
    <property type="project" value="UniProtKB-UniRule"/>
</dbReference>
<proteinExistence type="inferred from homology"/>
<dbReference type="PROSITE" id="PS50126">
    <property type="entry name" value="S1"/>
    <property type="match status" value="1"/>
</dbReference>
<dbReference type="InterPro" id="IPR012340">
    <property type="entry name" value="NA-bd_OB-fold"/>
</dbReference>
<dbReference type="InterPro" id="IPR036555">
    <property type="entry name" value="NusA_N_sf"/>
</dbReference>
<protein>
    <recommendedName>
        <fullName evidence="7">Transcription termination/antitermination protein NusA</fullName>
    </recommendedName>
</protein>
<dbReference type="SUPFAM" id="SSF50249">
    <property type="entry name" value="Nucleic acid-binding proteins"/>
    <property type="match status" value="1"/>
</dbReference>
<evidence type="ECO:0000313" key="11">
    <source>
        <dbReference type="Proteomes" id="UP000317178"/>
    </source>
</evidence>
<dbReference type="Gene3D" id="2.40.50.140">
    <property type="entry name" value="Nucleic acid-binding proteins"/>
    <property type="match status" value="1"/>
</dbReference>
<evidence type="ECO:0000256" key="1">
    <source>
        <dbReference type="ARBA" id="ARBA00022472"/>
    </source>
</evidence>
<evidence type="ECO:0000256" key="8">
    <source>
        <dbReference type="SAM" id="MobiDB-lite"/>
    </source>
</evidence>
<dbReference type="GO" id="GO:0005829">
    <property type="term" value="C:cytosol"/>
    <property type="evidence" value="ECO:0007669"/>
    <property type="project" value="TreeGrafter"/>
</dbReference>
<dbReference type="GO" id="GO:0000166">
    <property type="term" value="F:nucleotide binding"/>
    <property type="evidence" value="ECO:0007669"/>
    <property type="project" value="InterPro"/>
</dbReference>
<dbReference type="GO" id="GO:0003723">
    <property type="term" value="F:RNA binding"/>
    <property type="evidence" value="ECO:0007669"/>
    <property type="project" value="UniProtKB-UniRule"/>
</dbReference>
<accession>A0A518CL41</accession>
<comment type="subunit">
    <text evidence="7">Monomer. Binds directly to the core enzyme of the DNA-dependent RNA polymerase and to nascent RNA.</text>
</comment>
<dbReference type="InterPro" id="IPR058582">
    <property type="entry name" value="KH_NusA_2nd"/>
</dbReference>
<dbReference type="KEGG" id="plon:Pla110_16630"/>
<dbReference type="Pfam" id="PF00575">
    <property type="entry name" value="S1"/>
    <property type="match status" value="1"/>
</dbReference>
<comment type="function">
    <text evidence="7">Participates in both transcription termination and antitermination.</text>
</comment>